<evidence type="ECO:0000256" key="4">
    <source>
        <dbReference type="ARBA" id="ARBA00022741"/>
    </source>
</evidence>
<dbReference type="SUPFAM" id="SSF56112">
    <property type="entry name" value="Protein kinase-like (PK-like)"/>
    <property type="match status" value="1"/>
</dbReference>
<comment type="catalytic activity">
    <reaction evidence="8">
        <text>L-seryl-[protein] + ATP = O-phospho-L-seryl-[protein] + ADP + H(+)</text>
        <dbReference type="Rhea" id="RHEA:17989"/>
        <dbReference type="Rhea" id="RHEA-COMP:9863"/>
        <dbReference type="Rhea" id="RHEA-COMP:11604"/>
        <dbReference type="ChEBI" id="CHEBI:15378"/>
        <dbReference type="ChEBI" id="CHEBI:29999"/>
        <dbReference type="ChEBI" id="CHEBI:30616"/>
        <dbReference type="ChEBI" id="CHEBI:83421"/>
        <dbReference type="ChEBI" id="CHEBI:456216"/>
        <dbReference type="EC" id="2.7.11.1"/>
    </reaction>
</comment>
<protein>
    <recommendedName>
        <fullName evidence="1">non-specific serine/threonine protein kinase</fullName>
        <ecNumber evidence="1">2.7.11.1</ecNumber>
    </recommendedName>
</protein>
<dbReference type="GO" id="GO:0035556">
    <property type="term" value="P:intracellular signal transduction"/>
    <property type="evidence" value="ECO:0007669"/>
    <property type="project" value="TreeGrafter"/>
</dbReference>
<feature type="domain" description="Protein kinase" evidence="10">
    <location>
        <begin position="1"/>
        <end position="260"/>
    </location>
</feature>
<dbReference type="Gene3D" id="1.10.510.10">
    <property type="entry name" value="Transferase(Phosphotransferase) domain 1"/>
    <property type="match status" value="1"/>
</dbReference>
<dbReference type="GO" id="GO:0004674">
    <property type="term" value="F:protein serine/threonine kinase activity"/>
    <property type="evidence" value="ECO:0007669"/>
    <property type="project" value="UniProtKB-KW"/>
</dbReference>
<evidence type="ECO:0000259" key="10">
    <source>
        <dbReference type="PROSITE" id="PS50011"/>
    </source>
</evidence>
<dbReference type="EMBL" id="JAGFBR010000011">
    <property type="protein sequence ID" value="KAH0458888.1"/>
    <property type="molecule type" value="Genomic_DNA"/>
</dbReference>
<keyword evidence="6" id="KW-0067">ATP-binding</keyword>
<dbReference type="InterPro" id="IPR011009">
    <property type="entry name" value="Kinase-like_dom_sf"/>
</dbReference>
<dbReference type="PANTHER" id="PTHR24356">
    <property type="entry name" value="SERINE/THREONINE-PROTEIN KINASE"/>
    <property type="match status" value="1"/>
</dbReference>
<feature type="region of interest" description="Disordered" evidence="9">
    <location>
        <begin position="237"/>
        <end position="260"/>
    </location>
</feature>
<evidence type="ECO:0000256" key="8">
    <source>
        <dbReference type="ARBA" id="ARBA00048679"/>
    </source>
</evidence>
<comment type="catalytic activity">
    <reaction evidence="7">
        <text>L-threonyl-[protein] + ATP = O-phospho-L-threonyl-[protein] + ADP + H(+)</text>
        <dbReference type="Rhea" id="RHEA:46608"/>
        <dbReference type="Rhea" id="RHEA-COMP:11060"/>
        <dbReference type="Rhea" id="RHEA-COMP:11605"/>
        <dbReference type="ChEBI" id="CHEBI:15378"/>
        <dbReference type="ChEBI" id="CHEBI:30013"/>
        <dbReference type="ChEBI" id="CHEBI:30616"/>
        <dbReference type="ChEBI" id="CHEBI:61977"/>
        <dbReference type="ChEBI" id="CHEBI:456216"/>
        <dbReference type="EC" id="2.7.11.1"/>
    </reaction>
</comment>
<dbReference type="PROSITE" id="PS50011">
    <property type="entry name" value="PROTEIN_KINASE_DOM"/>
    <property type="match status" value="1"/>
</dbReference>
<feature type="compositionally biased region" description="Basic and acidic residues" evidence="9">
    <location>
        <begin position="237"/>
        <end position="251"/>
    </location>
</feature>
<keyword evidence="4" id="KW-0547">Nucleotide-binding</keyword>
<evidence type="ECO:0000256" key="3">
    <source>
        <dbReference type="ARBA" id="ARBA00022679"/>
    </source>
</evidence>
<dbReference type="PROSITE" id="PS00108">
    <property type="entry name" value="PROTEIN_KINASE_ST"/>
    <property type="match status" value="1"/>
</dbReference>
<dbReference type="Proteomes" id="UP000775213">
    <property type="component" value="Unassembled WGS sequence"/>
</dbReference>
<reference evidence="11 12" key="1">
    <citation type="journal article" date="2021" name="Hortic Res">
        <title>Chromosome-scale assembly of the Dendrobium chrysotoxum genome enhances the understanding of orchid evolution.</title>
        <authorList>
            <person name="Zhang Y."/>
            <person name="Zhang G.Q."/>
            <person name="Zhang D."/>
            <person name="Liu X.D."/>
            <person name="Xu X.Y."/>
            <person name="Sun W.H."/>
            <person name="Yu X."/>
            <person name="Zhu X."/>
            <person name="Wang Z.W."/>
            <person name="Zhao X."/>
            <person name="Zhong W.Y."/>
            <person name="Chen H."/>
            <person name="Yin W.L."/>
            <person name="Huang T."/>
            <person name="Niu S.C."/>
            <person name="Liu Z.J."/>
        </authorList>
    </citation>
    <scope>NUCLEOTIDE SEQUENCE [LARGE SCALE GENOMIC DNA]</scope>
    <source>
        <strain evidence="11">Lindl</strain>
    </source>
</reference>
<dbReference type="InterPro" id="IPR050236">
    <property type="entry name" value="Ser_Thr_kinase_AGC"/>
</dbReference>
<name>A0AAV7GSY3_DENCH</name>
<evidence type="ECO:0000256" key="1">
    <source>
        <dbReference type="ARBA" id="ARBA00012513"/>
    </source>
</evidence>
<dbReference type="InterPro" id="IPR008271">
    <property type="entry name" value="Ser/Thr_kinase_AS"/>
</dbReference>
<comment type="caution">
    <text evidence="11">The sequence shown here is derived from an EMBL/GenBank/DDBJ whole genome shotgun (WGS) entry which is preliminary data.</text>
</comment>
<organism evidence="11 12">
    <name type="scientific">Dendrobium chrysotoxum</name>
    <name type="common">Orchid</name>
    <dbReference type="NCBI Taxonomy" id="161865"/>
    <lineage>
        <taxon>Eukaryota</taxon>
        <taxon>Viridiplantae</taxon>
        <taxon>Streptophyta</taxon>
        <taxon>Embryophyta</taxon>
        <taxon>Tracheophyta</taxon>
        <taxon>Spermatophyta</taxon>
        <taxon>Magnoliopsida</taxon>
        <taxon>Liliopsida</taxon>
        <taxon>Asparagales</taxon>
        <taxon>Orchidaceae</taxon>
        <taxon>Epidendroideae</taxon>
        <taxon>Malaxideae</taxon>
        <taxon>Dendrobiinae</taxon>
        <taxon>Dendrobium</taxon>
    </lineage>
</organism>
<keyword evidence="3" id="KW-0808">Transferase</keyword>
<sequence>MEYVPGGEMMTLLMRKDTLTEEEAIFLCWTVLTITSIHKHNYIHRDIKPDNLLLDRDGHMKFSDVGLCKPLEYSNFSNLSIHPGQTPIPFQTGHLILRRKERALTSLLLLDHRQSFAAPPPKALHFAGPPFEALHFAGPPPEALHFVGPPLEALHFVGPPPEALHFAGPPTEALLFAGPPPEVLLFAGPPPEALLFTGPPPEALHFVGPPPEALLFAGPPPEALLFAGPSPEACTSPDHHLRPCSSPDHHLRPVLRRTTT</sequence>
<dbReference type="GO" id="GO:0005524">
    <property type="term" value="F:ATP binding"/>
    <property type="evidence" value="ECO:0007669"/>
    <property type="project" value="UniProtKB-KW"/>
</dbReference>
<keyword evidence="2" id="KW-0723">Serine/threonine-protein kinase</keyword>
<dbReference type="InterPro" id="IPR000719">
    <property type="entry name" value="Prot_kinase_dom"/>
</dbReference>
<evidence type="ECO:0000256" key="2">
    <source>
        <dbReference type="ARBA" id="ARBA00022527"/>
    </source>
</evidence>
<accession>A0AAV7GSY3</accession>
<dbReference type="AlphaFoldDB" id="A0AAV7GSY3"/>
<evidence type="ECO:0000256" key="9">
    <source>
        <dbReference type="SAM" id="MobiDB-lite"/>
    </source>
</evidence>
<dbReference type="PANTHER" id="PTHR24356:SF184">
    <property type="entry name" value="SERINE_THREONINE-PROTEIN KINASE TRICORNERED"/>
    <property type="match status" value="1"/>
</dbReference>
<evidence type="ECO:0000313" key="12">
    <source>
        <dbReference type="Proteomes" id="UP000775213"/>
    </source>
</evidence>
<keyword evidence="12" id="KW-1185">Reference proteome</keyword>
<evidence type="ECO:0000256" key="5">
    <source>
        <dbReference type="ARBA" id="ARBA00022777"/>
    </source>
</evidence>
<evidence type="ECO:0000256" key="6">
    <source>
        <dbReference type="ARBA" id="ARBA00022840"/>
    </source>
</evidence>
<dbReference type="Pfam" id="PF00069">
    <property type="entry name" value="Pkinase"/>
    <property type="match status" value="1"/>
</dbReference>
<gene>
    <name evidence="11" type="ORF">IEQ34_011702</name>
</gene>
<dbReference type="EC" id="2.7.11.1" evidence="1"/>
<dbReference type="FunFam" id="1.10.510.10:FF:000042">
    <property type="entry name" value="Non-specific serine/threonine protein kinase"/>
    <property type="match status" value="1"/>
</dbReference>
<evidence type="ECO:0000313" key="11">
    <source>
        <dbReference type="EMBL" id="KAH0458888.1"/>
    </source>
</evidence>
<evidence type="ECO:0000256" key="7">
    <source>
        <dbReference type="ARBA" id="ARBA00047899"/>
    </source>
</evidence>
<proteinExistence type="predicted"/>
<keyword evidence="5" id="KW-0418">Kinase</keyword>